<protein>
    <submittedName>
        <fullName evidence="1">Uncharacterized protein</fullName>
    </submittedName>
</protein>
<name>A0A830GPE6_9EURY</name>
<dbReference type="Pfam" id="PF21811">
    <property type="entry name" value="RdfA"/>
    <property type="match status" value="1"/>
</dbReference>
<dbReference type="AlphaFoldDB" id="A0A830GPE6"/>
<comment type="caution">
    <text evidence="1">The sequence shown here is derived from an EMBL/GenBank/DDBJ whole genome shotgun (WGS) entry which is preliminary data.</text>
</comment>
<evidence type="ECO:0000313" key="2">
    <source>
        <dbReference type="Proteomes" id="UP000605784"/>
    </source>
</evidence>
<evidence type="ECO:0000313" key="1">
    <source>
        <dbReference type="EMBL" id="GGN94690.1"/>
    </source>
</evidence>
<dbReference type="EMBL" id="BMOU01000003">
    <property type="protein sequence ID" value="GGN94690.1"/>
    <property type="molecule type" value="Genomic_DNA"/>
</dbReference>
<organism evidence="1 2">
    <name type="scientific">Haloarcula pellucida</name>
    <dbReference type="NCBI Taxonomy" id="1427151"/>
    <lineage>
        <taxon>Archaea</taxon>
        <taxon>Methanobacteriati</taxon>
        <taxon>Methanobacteriota</taxon>
        <taxon>Stenosarchaea group</taxon>
        <taxon>Halobacteria</taxon>
        <taxon>Halobacteriales</taxon>
        <taxon>Haloarculaceae</taxon>
        <taxon>Haloarcula</taxon>
    </lineage>
</organism>
<reference evidence="1" key="1">
    <citation type="journal article" date="2014" name="Int. J. Syst. Evol. Microbiol.">
        <title>Complete genome sequence of Corynebacterium casei LMG S-19264T (=DSM 44701T), isolated from a smear-ripened cheese.</title>
        <authorList>
            <consortium name="US DOE Joint Genome Institute (JGI-PGF)"/>
            <person name="Walter F."/>
            <person name="Albersmeier A."/>
            <person name="Kalinowski J."/>
            <person name="Ruckert C."/>
        </authorList>
    </citation>
    <scope>NUCLEOTIDE SEQUENCE</scope>
    <source>
        <strain evidence="1">JCM 17820</strain>
    </source>
</reference>
<dbReference type="RefSeq" id="WP_188997286.1">
    <property type="nucleotide sequence ID" value="NZ_BMOU01000003.1"/>
</dbReference>
<reference evidence="1" key="2">
    <citation type="submission" date="2020-09" db="EMBL/GenBank/DDBJ databases">
        <authorList>
            <person name="Sun Q."/>
            <person name="Ohkuma M."/>
        </authorList>
    </citation>
    <scope>NUCLEOTIDE SEQUENCE</scope>
    <source>
        <strain evidence="1">JCM 17820</strain>
    </source>
</reference>
<dbReference type="InterPro" id="IPR048925">
    <property type="entry name" value="RdfA"/>
</dbReference>
<accession>A0A830GPE6</accession>
<gene>
    <name evidence="1" type="ORF">GCM10009030_21280</name>
</gene>
<proteinExistence type="predicted"/>
<dbReference type="Proteomes" id="UP000605784">
    <property type="component" value="Unassembled WGS sequence"/>
</dbReference>
<keyword evidence="2" id="KW-1185">Reference proteome</keyword>
<sequence length="204" mass="22378">MSAESGTTCKVDRVAEKRGLTELDDELRERWADGDSLRDLERYCNEAILRSAMRAAGMETLDGEAANLYRLLTDDDVGPGKRIDAKSRLQRNGLDPETLTSDFVSYQTVRTHLNDCLDVTTARDSTLSVDSARNTVLKLVSRTESVTTQTIARLTEQGSLTIPSPSVTLSLRVACSECGDEYTFTGLLERGGCSCRADEEATEP</sequence>